<dbReference type="Pfam" id="PF00300">
    <property type="entry name" value="His_Phos_1"/>
    <property type="match status" value="1"/>
</dbReference>
<organism evidence="1 2">
    <name type="scientific">Nitrospira japonica</name>
    <dbReference type="NCBI Taxonomy" id="1325564"/>
    <lineage>
        <taxon>Bacteria</taxon>
        <taxon>Pseudomonadati</taxon>
        <taxon>Nitrospirota</taxon>
        <taxon>Nitrospiria</taxon>
        <taxon>Nitrospirales</taxon>
        <taxon>Nitrospiraceae</taxon>
        <taxon>Nitrospira</taxon>
    </lineage>
</organism>
<dbReference type="RefSeq" id="WP_080887392.1">
    <property type="nucleotide sequence ID" value="NZ_LT828648.1"/>
</dbReference>
<proteinExistence type="predicted"/>
<dbReference type="CDD" id="cd07067">
    <property type="entry name" value="HP_PGM_like"/>
    <property type="match status" value="1"/>
</dbReference>
<evidence type="ECO:0000313" key="2">
    <source>
        <dbReference type="Proteomes" id="UP000192042"/>
    </source>
</evidence>
<accession>A0A1W1I7X2</accession>
<dbReference type="STRING" id="1325564.NSJP_2939"/>
<dbReference type="SMART" id="SM00855">
    <property type="entry name" value="PGAM"/>
    <property type="match status" value="1"/>
</dbReference>
<dbReference type="Proteomes" id="UP000192042">
    <property type="component" value="Chromosome I"/>
</dbReference>
<dbReference type="Gene3D" id="3.40.50.1240">
    <property type="entry name" value="Phosphoglycerate mutase-like"/>
    <property type="match status" value="1"/>
</dbReference>
<reference evidence="1 2" key="1">
    <citation type="submission" date="2017-03" db="EMBL/GenBank/DDBJ databases">
        <authorList>
            <person name="Afonso C.L."/>
            <person name="Miller P.J."/>
            <person name="Scott M.A."/>
            <person name="Spackman E."/>
            <person name="Goraichik I."/>
            <person name="Dimitrov K.M."/>
            <person name="Suarez D.L."/>
            <person name="Swayne D.E."/>
        </authorList>
    </citation>
    <scope>NUCLEOTIDE SEQUENCE [LARGE SCALE GENOMIC DNA]</scope>
    <source>
        <strain evidence="1">Genome sequencing of Nitrospira japonica strain NJ11</strain>
    </source>
</reference>
<dbReference type="KEGG" id="nja:NSJP_2939"/>
<keyword evidence="2" id="KW-1185">Reference proteome</keyword>
<dbReference type="SUPFAM" id="SSF53254">
    <property type="entry name" value="Phosphoglycerate mutase-like"/>
    <property type="match status" value="1"/>
</dbReference>
<dbReference type="InterPro" id="IPR013078">
    <property type="entry name" value="His_Pase_superF_clade-1"/>
</dbReference>
<evidence type="ECO:0008006" key="3">
    <source>
        <dbReference type="Google" id="ProtNLM"/>
    </source>
</evidence>
<gene>
    <name evidence="1" type="ORF">NSJP_2939</name>
</gene>
<protein>
    <recommendedName>
        <fullName evidence="3">Phosphohistidine phosphatase SixA</fullName>
    </recommendedName>
</protein>
<dbReference type="EMBL" id="LT828648">
    <property type="protein sequence ID" value="SLM49106.1"/>
    <property type="molecule type" value="Genomic_DNA"/>
</dbReference>
<name>A0A1W1I7X2_9BACT</name>
<dbReference type="OrthoDB" id="9810154at2"/>
<sequence>MHCVLFRHGIAVDREDWEGAEEDRPLTDRGAKRVAQVSEGLKWLELQPTHVFSSPLLRAIETAKILQEAHRVRSVVQIVDELLPDASPDRLLTRLSELPPESCVFCVGHEPHLGLAASLMLAGKPAMGFPFKKAGACLIEIAMPLKPGRGLLHWWMGPSQLRALGRKKLKSEKLPLKA</sequence>
<evidence type="ECO:0000313" key="1">
    <source>
        <dbReference type="EMBL" id="SLM49106.1"/>
    </source>
</evidence>
<dbReference type="InterPro" id="IPR029033">
    <property type="entry name" value="His_PPase_superfam"/>
</dbReference>
<dbReference type="AlphaFoldDB" id="A0A1W1I7X2"/>